<dbReference type="GO" id="GO:0006412">
    <property type="term" value="P:translation"/>
    <property type="evidence" value="ECO:0007669"/>
    <property type="project" value="InterPro"/>
</dbReference>
<dbReference type="PANTHER" id="PTHR11127">
    <property type="entry name" value="60S RIBOSOMAL PROTEIN L14"/>
    <property type="match status" value="1"/>
</dbReference>
<organism evidence="5 6">
    <name type="scientific">Geranomyces variabilis</name>
    <dbReference type="NCBI Taxonomy" id="109894"/>
    <lineage>
        <taxon>Eukaryota</taxon>
        <taxon>Fungi</taxon>
        <taxon>Fungi incertae sedis</taxon>
        <taxon>Chytridiomycota</taxon>
        <taxon>Chytridiomycota incertae sedis</taxon>
        <taxon>Chytridiomycetes</taxon>
        <taxon>Spizellomycetales</taxon>
        <taxon>Powellomycetaceae</taxon>
        <taxon>Geranomyces</taxon>
    </lineage>
</organism>
<evidence type="ECO:0000313" key="6">
    <source>
        <dbReference type="Proteomes" id="UP001212152"/>
    </source>
</evidence>
<keyword evidence="3" id="KW-0687">Ribonucleoprotein</keyword>
<dbReference type="Pfam" id="PF00467">
    <property type="entry name" value="KOW"/>
    <property type="match status" value="1"/>
</dbReference>
<comment type="similarity">
    <text evidence="1">Belongs to the eukaryotic ribosomal protein eL14 family.</text>
</comment>
<dbReference type="InterPro" id="IPR005824">
    <property type="entry name" value="KOW"/>
</dbReference>
<dbReference type="Proteomes" id="UP001212152">
    <property type="component" value="Unassembled WGS sequence"/>
</dbReference>
<evidence type="ECO:0000313" key="5">
    <source>
        <dbReference type="EMBL" id="KAJ3176958.1"/>
    </source>
</evidence>
<dbReference type="Gene3D" id="6.10.250.2270">
    <property type="match status" value="1"/>
</dbReference>
<dbReference type="GO" id="GO:0003723">
    <property type="term" value="F:RNA binding"/>
    <property type="evidence" value="ECO:0007669"/>
    <property type="project" value="InterPro"/>
</dbReference>
<dbReference type="AlphaFoldDB" id="A0AAD5XRN1"/>
<protein>
    <submittedName>
        <fullName evidence="5">60S ribosomal protein L14</fullName>
    </submittedName>
</protein>
<accession>A0AAD5XRN1</accession>
<evidence type="ECO:0000256" key="2">
    <source>
        <dbReference type="ARBA" id="ARBA00022980"/>
    </source>
</evidence>
<keyword evidence="2 5" id="KW-0689">Ribosomal protein</keyword>
<evidence type="ECO:0000256" key="3">
    <source>
        <dbReference type="ARBA" id="ARBA00023274"/>
    </source>
</evidence>
<sequence length="136" mass="15132">MVFNRYVEVGRVVYITYGPDAGKLAVIVDIVDHSRVLVDGPNTGVKRQSISFKRANLTDLKVDIPRTIGTPALKKAIEKQDLAGRWAKTAWAQKIARREARAELGDFDRFKLMVARKTRRSVVGKAAAKLRKAAAK</sequence>
<reference evidence="5" key="1">
    <citation type="submission" date="2020-05" db="EMBL/GenBank/DDBJ databases">
        <title>Phylogenomic resolution of chytrid fungi.</title>
        <authorList>
            <person name="Stajich J.E."/>
            <person name="Amses K."/>
            <person name="Simmons R."/>
            <person name="Seto K."/>
            <person name="Myers J."/>
            <person name="Bonds A."/>
            <person name="Quandt C.A."/>
            <person name="Barry K."/>
            <person name="Liu P."/>
            <person name="Grigoriev I."/>
            <person name="Longcore J.E."/>
            <person name="James T.Y."/>
        </authorList>
    </citation>
    <scope>NUCLEOTIDE SEQUENCE</scope>
    <source>
        <strain evidence="5">JEL0379</strain>
    </source>
</reference>
<dbReference type="InterPro" id="IPR014722">
    <property type="entry name" value="Rib_uL2_dom2"/>
</dbReference>
<keyword evidence="6" id="KW-1185">Reference proteome</keyword>
<dbReference type="SUPFAM" id="SSF50104">
    <property type="entry name" value="Translation proteins SH3-like domain"/>
    <property type="match status" value="1"/>
</dbReference>
<evidence type="ECO:0000256" key="1">
    <source>
        <dbReference type="ARBA" id="ARBA00006592"/>
    </source>
</evidence>
<dbReference type="EMBL" id="JADGJQ010000036">
    <property type="protein sequence ID" value="KAJ3176958.1"/>
    <property type="molecule type" value="Genomic_DNA"/>
</dbReference>
<dbReference type="Gene3D" id="2.30.30.30">
    <property type="match status" value="1"/>
</dbReference>
<dbReference type="Pfam" id="PF01929">
    <property type="entry name" value="Ribosomal_L14e"/>
    <property type="match status" value="1"/>
</dbReference>
<dbReference type="GO" id="GO:0022625">
    <property type="term" value="C:cytosolic large ribosomal subunit"/>
    <property type="evidence" value="ECO:0007669"/>
    <property type="project" value="TreeGrafter"/>
</dbReference>
<proteinExistence type="inferred from homology"/>
<feature type="domain" description="KOW" evidence="4">
    <location>
        <begin position="6"/>
        <end position="33"/>
    </location>
</feature>
<dbReference type="InterPro" id="IPR008991">
    <property type="entry name" value="Translation_prot_SH3-like_sf"/>
</dbReference>
<gene>
    <name evidence="5" type="primary">RPL14</name>
    <name evidence="5" type="ORF">HDU87_004673</name>
</gene>
<dbReference type="InterPro" id="IPR002784">
    <property type="entry name" value="Ribosomal_eL14_dom"/>
</dbReference>
<dbReference type="SMART" id="SM00739">
    <property type="entry name" value="KOW"/>
    <property type="match status" value="1"/>
</dbReference>
<name>A0AAD5XRN1_9FUNG</name>
<dbReference type="GO" id="GO:0003735">
    <property type="term" value="F:structural constituent of ribosome"/>
    <property type="evidence" value="ECO:0007669"/>
    <property type="project" value="InterPro"/>
</dbReference>
<dbReference type="CDD" id="cd23702">
    <property type="entry name" value="eL14"/>
    <property type="match status" value="1"/>
</dbReference>
<dbReference type="InterPro" id="IPR039660">
    <property type="entry name" value="Ribosomal_eL14"/>
</dbReference>
<comment type="caution">
    <text evidence="5">The sequence shown here is derived from an EMBL/GenBank/DDBJ whole genome shotgun (WGS) entry which is preliminary data.</text>
</comment>
<dbReference type="GO" id="GO:0042273">
    <property type="term" value="P:ribosomal large subunit biogenesis"/>
    <property type="evidence" value="ECO:0007669"/>
    <property type="project" value="TreeGrafter"/>
</dbReference>
<dbReference type="PANTHER" id="PTHR11127:SF2">
    <property type="entry name" value="LARGE RIBOSOMAL SUBUNIT PROTEIN EL14"/>
    <property type="match status" value="1"/>
</dbReference>
<evidence type="ECO:0000259" key="4">
    <source>
        <dbReference type="SMART" id="SM00739"/>
    </source>
</evidence>